<keyword evidence="4 7" id="KW-1133">Transmembrane helix</keyword>
<dbReference type="Proteomes" id="UP000886520">
    <property type="component" value="Chromosome 3"/>
</dbReference>
<keyword evidence="3 7" id="KW-0812">Transmembrane</keyword>
<dbReference type="PANTHER" id="PTHR33966">
    <property type="entry name" value="PROTEIN ODR-4 HOMOLOG"/>
    <property type="match status" value="1"/>
</dbReference>
<keyword evidence="5 7" id="KW-0472">Membrane</keyword>
<protein>
    <submittedName>
        <fullName evidence="8">Uncharacterized protein</fullName>
    </submittedName>
</protein>
<comment type="subcellular location">
    <subcellularLocation>
        <location evidence="1">Membrane</location>
    </subcellularLocation>
</comment>
<evidence type="ECO:0000256" key="5">
    <source>
        <dbReference type="ARBA" id="ARBA00023136"/>
    </source>
</evidence>
<evidence type="ECO:0000313" key="9">
    <source>
        <dbReference type="Proteomes" id="UP000886520"/>
    </source>
</evidence>
<comment type="similarity">
    <text evidence="2">Belongs to the ODR-4 family.</text>
</comment>
<evidence type="ECO:0000256" key="6">
    <source>
        <dbReference type="SAM" id="MobiDB-lite"/>
    </source>
</evidence>
<evidence type="ECO:0000256" key="3">
    <source>
        <dbReference type="ARBA" id="ARBA00022692"/>
    </source>
</evidence>
<feature type="transmembrane region" description="Helical" evidence="7">
    <location>
        <begin position="447"/>
        <end position="470"/>
    </location>
</feature>
<dbReference type="GO" id="GO:0012505">
    <property type="term" value="C:endomembrane system"/>
    <property type="evidence" value="ECO:0007669"/>
    <property type="project" value="TreeGrafter"/>
</dbReference>
<reference evidence="8" key="1">
    <citation type="submission" date="2021-01" db="EMBL/GenBank/DDBJ databases">
        <title>Adiantum capillus-veneris genome.</title>
        <authorList>
            <person name="Fang Y."/>
            <person name="Liao Q."/>
        </authorList>
    </citation>
    <scope>NUCLEOTIDE SEQUENCE</scope>
    <source>
        <strain evidence="8">H3</strain>
        <tissue evidence="8">Leaf</tissue>
    </source>
</reference>
<dbReference type="PANTHER" id="PTHR33966:SF1">
    <property type="entry name" value="PROTEIN ODR-4 HOMOLOG"/>
    <property type="match status" value="1"/>
</dbReference>
<evidence type="ECO:0000256" key="4">
    <source>
        <dbReference type="ARBA" id="ARBA00022989"/>
    </source>
</evidence>
<comment type="caution">
    <text evidence="8">The sequence shown here is derived from an EMBL/GenBank/DDBJ whole genome shotgun (WGS) entry which is preliminary data.</text>
</comment>
<dbReference type="Pfam" id="PF14778">
    <property type="entry name" value="ODR4-like"/>
    <property type="match status" value="1"/>
</dbReference>
<dbReference type="OrthoDB" id="21458at2759"/>
<dbReference type="AlphaFoldDB" id="A0A9D4VAW5"/>
<feature type="region of interest" description="Disordered" evidence="6">
    <location>
        <begin position="62"/>
        <end position="81"/>
    </location>
</feature>
<dbReference type="GO" id="GO:0016020">
    <property type="term" value="C:membrane"/>
    <property type="evidence" value="ECO:0007669"/>
    <property type="project" value="UniProtKB-SubCell"/>
</dbReference>
<evidence type="ECO:0000256" key="7">
    <source>
        <dbReference type="SAM" id="Phobius"/>
    </source>
</evidence>
<evidence type="ECO:0000256" key="1">
    <source>
        <dbReference type="ARBA" id="ARBA00004370"/>
    </source>
</evidence>
<evidence type="ECO:0000256" key="2">
    <source>
        <dbReference type="ARBA" id="ARBA00010131"/>
    </source>
</evidence>
<name>A0A9D4VAW5_ADICA</name>
<keyword evidence="9" id="KW-1185">Reference proteome</keyword>
<organism evidence="8 9">
    <name type="scientific">Adiantum capillus-veneris</name>
    <name type="common">Maidenhair fern</name>
    <dbReference type="NCBI Taxonomy" id="13818"/>
    <lineage>
        <taxon>Eukaryota</taxon>
        <taxon>Viridiplantae</taxon>
        <taxon>Streptophyta</taxon>
        <taxon>Embryophyta</taxon>
        <taxon>Tracheophyta</taxon>
        <taxon>Polypodiopsida</taxon>
        <taxon>Polypodiidae</taxon>
        <taxon>Polypodiales</taxon>
        <taxon>Pteridineae</taxon>
        <taxon>Pteridaceae</taxon>
        <taxon>Vittarioideae</taxon>
        <taxon>Adiantum</taxon>
    </lineage>
</organism>
<dbReference type="InterPro" id="IPR029454">
    <property type="entry name" value="ODR-4-like"/>
</dbReference>
<sequence>MVRAVIGDETYVEGFIDSVLQSGITLQVGLAVGRVGIGSGRDAVFALIPTPQNEGQEVAHLEGESAKELDKRKGTKGKSPAQSLQIDMDWVAEHARQVSKMLVGGIRVVGCFILASESVFKSSAALLWQTSKMVALALDASFNKLSLDDLLLMHFSFSPRRVSCKNCSFELGYGSSSFRPCEWRAAKTLSGLHSISCLYRFECRAPVYAKEPTKKRLLDTLLSAVDAETTRLEAALVLSDGSLVVEDKALIGDTDHEVEMFLPFDCPPTDIRNGEVSGLAIVSGSIQAHAYGFSRDPWSRAASDLKADIVKSLRSRLEILHDEIDNFSKDVNPITNGEHTVHPLQRVEGTSEFRCKLPRRLLFPWLEGVFLCDYLQEGESLQDVDGRLKDLLHVNNPLDQGRILQHENDVEVLMRRSFWEASVGNANIHEDKRKQAGSISNAVSGAMMLKAIGVLSFCVLLVSIIASYFITVRKKSAS</sequence>
<accession>A0A9D4VAW5</accession>
<dbReference type="GO" id="GO:0008104">
    <property type="term" value="P:intracellular protein localization"/>
    <property type="evidence" value="ECO:0007669"/>
    <property type="project" value="TreeGrafter"/>
</dbReference>
<feature type="compositionally biased region" description="Basic and acidic residues" evidence="6">
    <location>
        <begin position="62"/>
        <end position="72"/>
    </location>
</feature>
<gene>
    <name evidence="8" type="ORF">GOP47_0002560</name>
</gene>
<proteinExistence type="inferred from homology"/>
<evidence type="ECO:0000313" key="8">
    <source>
        <dbReference type="EMBL" id="KAI5082817.1"/>
    </source>
</evidence>
<dbReference type="EMBL" id="JABFUD020000002">
    <property type="protein sequence ID" value="KAI5082817.1"/>
    <property type="molecule type" value="Genomic_DNA"/>
</dbReference>